<proteinExistence type="predicted"/>
<keyword evidence="2" id="KW-1185">Reference proteome</keyword>
<dbReference type="EMBL" id="JABSTQ010010370">
    <property type="protein sequence ID" value="KAG0421404.1"/>
    <property type="molecule type" value="Genomic_DNA"/>
</dbReference>
<evidence type="ECO:0000313" key="2">
    <source>
        <dbReference type="Proteomes" id="UP000805193"/>
    </source>
</evidence>
<protein>
    <submittedName>
        <fullName evidence="1">Uncharacterized protein</fullName>
    </submittedName>
</protein>
<reference evidence="1 2" key="1">
    <citation type="journal article" date="2020" name="Cell">
        <title>Large-Scale Comparative Analyses of Tick Genomes Elucidate Their Genetic Diversity and Vector Capacities.</title>
        <authorList>
            <consortium name="Tick Genome and Microbiome Consortium (TIGMIC)"/>
            <person name="Jia N."/>
            <person name="Wang J."/>
            <person name="Shi W."/>
            <person name="Du L."/>
            <person name="Sun Y."/>
            <person name="Zhan W."/>
            <person name="Jiang J.F."/>
            <person name="Wang Q."/>
            <person name="Zhang B."/>
            <person name="Ji P."/>
            <person name="Bell-Sakyi L."/>
            <person name="Cui X.M."/>
            <person name="Yuan T.T."/>
            <person name="Jiang B.G."/>
            <person name="Yang W.F."/>
            <person name="Lam T.T."/>
            <person name="Chang Q.C."/>
            <person name="Ding S.J."/>
            <person name="Wang X.J."/>
            <person name="Zhu J.G."/>
            <person name="Ruan X.D."/>
            <person name="Zhao L."/>
            <person name="Wei J.T."/>
            <person name="Ye R.Z."/>
            <person name="Que T.C."/>
            <person name="Du C.H."/>
            <person name="Zhou Y.H."/>
            <person name="Cheng J.X."/>
            <person name="Dai P.F."/>
            <person name="Guo W.B."/>
            <person name="Han X.H."/>
            <person name="Huang E.J."/>
            <person name="Li L.F."/>
            <person name="Wei W."/>
            <person name="Gao Y.C."/>
            <person name="Liu J.Z."/>
            <person name="Shao H.Z."/>
            <person name="Wang X."/>
            <person name="Wang C.C."/>
            <person name="Yang T.C."/>
            <person name="Huo Q.B."/>
            <person name="Li W."/>
            <person name="Chen H.Y."/>
            <person name="Chen S.E."/>
            <person name="Zhou L.G."/>
            <person name="Ni X.B."/>
            <person name="Tian J.H."/>
            <person name="Sheng Y."/>
            <person name="Liu T."/>
            <person name="Pan Y.S."/>
            <person name="Xia L.Y."/>
            <person name="Li J."/>
            <person name="Zhao F."/>
            <person name="Cao W.C."/>
        </authorList>
    </citation>
    <scope>NUCLEOTIDE SEQUENCE [LARGE SCALE GENOMIC DNA]</scope>
    <source>
        <strain evidence="1">Iper-2018</strain>
    </source>
</reference>
<dbReference type="Proteomes" id="UP000805193">
    <property type="component" value="Unassembled WGS sequence"/>
</dbReference>
<comment type="caution">
    <text evidence="1">The sequence shown here is derived from an EMBL/GenBank/DDBJ whole genome shotgun (WGS) entry which is preliminary data.</text>
</comment>
<sequence length="401" mass="46438">MLFGGSRRNRNHRLRKTETLVIRSVVEAGRKLEVLRNGFNYMATSECHLIATFGDGCTVVLRIMHPSSWRYQRILATIILLTVLTTVVIYAIQSYAYHRQLGLDTVWDGNVEDFTYPENVTFIVPNIVHFIRLGDAPLSFVEAVCMRAAWLQQRPEALMIHCDKCNATMESPLWYLVKDLPGLTLRYIQRPTEIFGVKLRYIQHTSDVVRAVVLMKHGGIYLDGDAYLVKNLDVYRRYEMSVGWYPGGSVGTQVLVAHKDARYLKLWYDSYRMYRPELWYWNAGDLPTKRFLSVRPDLVNRVPYDFGVSEALVDTLYMECNNKWRAHSAFHLLLRHRARMVPADFAKYGTLTLENIPNYDRNFGQMARLVLSGTTRLGASEVKTIDWFSKHPLEYSKRACS</sequence>
<evidence type="ECO:0000313" key="1">
    <source>
        <dbReference type="EMBL" id="KAG0421404.1"/>
    </source>
</evidence>
<gene>
    <name evidence="1" type="ORF">HPB47_002695</name>
</gene>
<accession>A0AC60PLG6</accession>
<organism evidence="1 2">
    <name type="scientific">Ixodes persulcatus</name>
    <name type="common">Taiga tick</name>
    <dbReference type="NCBI Taxonomy" id="34615"/>
    <lineage>
        <taxon>Eukaryota</taxon>
        <taxon>Metazoa</taxon>
        <taxon>Ecdysozoa</taxon>
        <taxon>Arthropoda</taxon>
        <taxon>Chelicerata</taxon>
        <taxon>Arachnida</taxon>
        <taxon>Acari</taxon>
        <taxon>Parasitiformes</taxon>
        <taxon>Ixodida</taxon>
        <taxon>Ixodoidea</taxon>
        <taxon>Ixodidae</taxon>
        <taxon>Ixodinae</taxon>
        <taxon>Ixodes</taxon>
    </lineage>
</organism>
<name>A0AC60PLG6_IXOPE</name>